<dbReference type="GO" id="GO:0003700">
    <property type="term" value="F:DNA-binding transcription factor activity"/>
    <property type="evidence" value="ECO:0007669"/>
    <property type="project" value="TreeGrafter"/>
</dbReference>
<protein>
    <submittedName>
        <fullName evidence="6">IclR family transcriptional regulator</fullName>
    </submittedName>
</protein>
<dbReference type="AlphaFoldDB" id="A0A934MIL2"/>
<sequence length="276" mass="29261">MPNDPSKPSVRKGEHQNTARLVLVLETLMAASVDGLRLIDVVEASGLSVAVAHRLLAGMVAYGLVDQDAETNRYFLGLKLLSLTAGATERHGIARCAEGPLEQLAKETGDTIYLSLPSGDDSVCVDRREGSFPIRTLTLNLGDRRPLGVGGGSMALLAFQEDAFIADILARDRARRQSYGIDDAWLEAALKEARARGYTMNDGRLIQGMSGVGVPICRADGRAVAALSLAAIADRLGGERLAWVVGLLKQAAAKIEADASVIINSRIAKRGATKTA</sequence>
<accession>A0A934MIL2</accession>
<organism evidence="6 7">
    <name type="scientific">Acuticoccus mangrovi</name>
    <dbReference type="NCBI Taxonomy" id="2796142"/>
    <lineage>
        <taxon>Bacteria</taxon>
        <taxon>Pseudomonadati</taxon>
        <taxon>Pseudomonadota</taxon>
        <taxon>Alphaproteobacteria</taxon>
        <taxon>Hyphomicrobiales</taxon>
        <taxon>Amorphaceae</taxon>
        <taxon>Acuticoccus</taxon>
    </lineage>
</organism>
<keyword evidence="1" id="KW-0805">Transcription regulation</keyword>
<evidence type="ECO:0000256" key="3">
    <source>
        <dbReference type="ARBA" id="ARBA00023163"/>
    </source>
</evidence>
<keyword evidence="7" id="KW-1185">Reference proteome</keyword>
<feature type="domain" description="HTH iclR-type" evidence="4">
    <location>
        <begin position="15"/>
        <end position="78"/>
    </location>
</feature>
<dbReference type="InterPro" id="IPR014757">
    <property type="entry name" value="Tscrpt_reg_IclR_C"/>
</dbReference>
<reference evidence="6" key="1">
    <citation type="submission" date="2020-12" db="EMBL/GenBank/DDBJ databases">
        <title>Bacterial taxonomy.</title>
        <authorList>
            <person name="Pan X."/>
        </authorList>
    </citation>
    <scope>NUCLEOTIDE SEQUENCE</scope>
    <source>
        <strain evidence="6">B2012</strain>
    </source>
</reference>
<proteinExistence type="predicted"/>
<evidence type="ECO:0000313" key="7">
    <source>
        <dbReference type="Proteomes" id="UP000609531"/>
    </source>
</evidence>
<dbReference type="InterPro" id="IPR036388">
    <property type="entry name" value="WH-like_DNA-bd_sf"/>
</dbReference>
<evidence type="ECO:0000259" key="4">
    <source>
        <dbReference type="PROSITE" id="PS51077"/>
    </source>
</evidence>
<dbReference type="PANTHER" id="PTHR30136:SF39">
    <property type="entry name" value="TRANSCRIPTIONAL REGULATORY PROTEIN"/>
    <property type="match status" value="1"/>
</dbReference>
<dbReference type="SMART" id="SM00346">
    <property type="entry name" value="HTH_ICLR"/>
    <property type="match status" value="1"/>
</dbReference>
<dbReference type="PANTHER" id="PTHR30136">
    <property type="entry name" value="HELIX-TURN-HELIX TRANSCRIPTIONAL REGULATOR, ICLR FAMILY"/>
    <property type="match status" value="1"/>
</dbReference>
<dbReference type="PROSITE" id="PS51078">
    <property type="entry name" value="ICLR_ED"/>
    <property type="match status" value="1"/>
</dbReference>
<dbReference type="InterPro" id="IPR005471">
    <property type="entry name" value="Tscrpt_reg_IclR_N"/>
</dbReference>
<dbReference type="Pfam" id="PF01614">
    <property type="entry name" value="IclR_C"/>
    <property type="match status" value="1"/>
</dbReference>
<evidence type="ECO:0000256" key="1">
    <source>
        <dbReference type="ARBA" id="ARBA00023015"/>
    </source>
</evidence>
<dbReference type="Proteomes" id="UP000609531">
    <property type="component" value="Unassembled WGS sequence"/>
</dbReference>
<dbReference type="EMBL" id="JAEKJA010000022">
    <property type="protein sequence ID" value="MBJ3778030.1"/>
    <property type="molecule type" value="Genomic_DNA"/>
</dbReference>
<dbReference type="GO" id="GO:0003677">
    <property type="term" value="F:DNA binding"/>
    <property type="evidence" value="ECO:0007669"/>
    <property type="project" value="UniProtKB-KW"/>
</dbReference>
<dbReference type="PROSITE" id="PS51077">
    <property type="entry name" value="HTH_ICLR"/>
    <property type="match status" value="1"/>
</dbReference>
<dbReference type="RefSeq" id="WP_198883932.1">
    <property type="nucleotide sequence ID" value="NZ_JAEKJA010000022.1"/>
</dbReference>
<evidence type="ECO:0000313" key="6">
    <source>
        <dbReference type="EMBL" id="MBJ3778030.1"/>
    </source>
</evidence>
<keyword evidence="3" id="KW-0804">Transcription</keyword>
<gene>
    <name evidence="6" type="ORF">JCR33_20185</name>
</gene>
<dbReference type="SUPFAM" id="SSF55781">
    <property type="entry name" value="GAF domain-like"/>
    <property type="match status" value="1"/>
</dbReference>
<keyword evidence="2" id="KW-0238">DNA-binding</keyword>
<evidence type="ECO:0000256" key="2">
    <source>
        <dbReference type="ARBA" id="ARBA00023125"/>
    </source>
</evidence>
<evidence type="ECO:0000259" key="5">
    <source>
        <dbReference type="PROSITE" id="PS51078"/>
    </source>
</evidence>
<dbReference type="InterPro" id="IPR029016">
    <property type="entry name" value="GAF-like_dom_sf"/>
</dbReference>
<dbReference type="InterPro" id="IPR050707">
    <property type="entry name" value="HTH_MetabolicPath_Reg"/>
</dbReference>
<comment type="caution">
    <text evidence="6">The sequence shown here is derived from an EMBL/GenBank/DDBJ whole genome shotgun (WGS) entry which is preliminary data.</text>
</comment>
<dbReference type="SUPFAM" id="SSF46785">
    <property type="entry name" value="Winged helix' DNA-binding domain"/>
    <property type="match status" value="1"/>
</dbReference>
<dbReference type="GO" id="GO:0045892">
    <property type="term" value="P:negative regulation of DNA-templated transcription"/>
    <property type="evidence" value="ECO:0007669"/>
    <property type="project" value="TreeGrafter"/>
</dbReference>
<feature type="domain" description="IclR-ED" evidence="5">
    <location>
        <begin position="79"/>
        <end position="261"/>
    </location>
</feature>
<name>A0A934MIL2_9HYPH</name>
<dbReference type="Pfam" id="PF09339">
    <property type="entry name" value="HTH_IclR"/>
    <property type="match status" value="1"/>
</dbReference>
<dbReference type="Gene3D" id="3.30.450.40">
    <property type="match status" value="1"/>
</dbReference>
<dbReference type="Gene3D" id="1.10.10.10">
    <property type="entry name" value="Winged helix-like DNA-binding domain superfamily/Winged helix DNA-binding domain"/>
    <property type="match status" value="1"/>
</dbReference>
<dbReference type="InterPro" id="IPR036390">
    <property type="entry name" value="WH_DNA-bd_sf"/>
</dbReference>